<dbReference type="Pfam" id="PF00126">
    <property type="entry name" value="HTH_1"/>
    <property type="match status" value="1"/>
</dbReference>
<dbReference type="GO" id="GO:0003700">
    <property type="term" value="F:DNA-binding transcription factor activity"/>
    <property type="evidence" value="ECO:0007669"/>
    <property type="project" value="InterPro"/>
</dbReference>
<name>A0A6L9MF31_9HYPH</name>
<dbReference type="Gene3D" id="1.10.10.10">
    <property type="entry name" value="Winged helix-like DNA-binding domain superfamily/Winged helix DNA-binding domain"/>
    <property type="match status" value="1"/>
</dbReference>
<keyword evidence="3" id="KW-0238">DNA-binding</keyword>
<dbReference type="PROSITE" id="PS50931">
    <property type="entry name" value="HTH_LYSR"/>
    <property type="match status" value="1"/>
</dbReference>
<dbReference type="SUPFAM" id="SSF46785">
    <property type="entry name" value="Winged helix' DNA-binding domain"/>
    <property type="match status" value="1"/>
</dbReference>
<dbReference type="GO" id="GO:0006351">
    <property type="term" value="P:DNA-templated transcription"/>
    <property type="evidence" value="ECO:0007669"/>
    <property type="project" value="TreeGrafter"/>
</dbReference>
<dbReference type="PRINTS" id="PR00039">
    <property type="entry name" value="HTHLYSR"/>
</dbReference>
<reference evidence="6 7" key="1">
    <citation type="submission" date="2020-01" db="EMBL/GenBank/DDBJ databases">
        <title>Genomes of bacteria type strains.</title>
        <authorList>
            <person name="Chen J."/>
            <person name="Zhu S."/>
            <person name="Chen J."/>
        </authorList>
    </citation>
    <scope>NUCLEOTIDE SEQUENCE [LARGE SCALE GENOMIC DNA]</scope>
    <source>
        <strain evidence="6 7">KCTC 52919</strain>
    </source>
</reference>
<comment type="caution">
    <text evidence="6">The sequence shown here is derived from an EMBL/GenBank/DDBJ whole genome shotgun (WGS) entry which is preliminary data.</text>
</comment>
<dbReference type="AlphaFoldDB" id="A0A6L9MF31"/>
<comment type="similarity">
    <text evidence="1">Belongs to the LysR transcriptional regulatory family.</text>
</comment>
<dbReference type="Pfam" id="PF03466">
    <property type="entry name" value="LysR_substrate"/>
    <property type="match status" value="1"/>
</dbReference>
<dbReference type="EMBL" id="JAAAMJ010000002">
    <property type="protein sequence ID" value="NDV86241.1"/>
    <property type="molecule type" value="Genomic_DNA"/>
</dbReference>
<dbReference type="Proteomes" id="UP000476332">
    <property type="component" value="Unassembled WGS sequence"/>
</dbReference>
<keyword evidence="2" id="KW-0805">Transcription regulation</keyword>
<dbReference type="InterPro" id="IPR058163">
    <property type="entry name" value="LysR-type_TF_proteobact-type"/>
</dbReference>
<evidence type="ECO:0000256" key="3">
    <source>
        <dbReference type="ARBA" id="ARBA00023125"/>
    </source>
</evidence>
<protein>
    <submittedName>
        <fullName evidence="6">LysR family transcriptional regulator</fullName>
    </submittedName>
</protein>
<dbReference type="InterPro" id="IPR036390">
    <property type="entry name" value="WH_DNA-bd_sf"/>
</dbReference>
<accession>A0A6L9MF31</accession>
<evidence type="ECO:0000313" key="7">
    <source>
        <dbReference type="Proteomes" id="UP000476332"/>
    </source>
</evidence>
<dbReference type="RefSeq" id="WP_203565909.1">
    <property type="nucleotide sequence ID" value="NZ_JAAAMJ010000002.1"/>
</dbReference>
<proteinExistence type="inferred from homology"/>
<dbReference type="CDD" id="cd08432">
    <property type="entry name" value="PBP2_GcdR_TrpI_HvrB_AmpR_like"/>
    <property type="match status" value="1"/>
</dbReference>
<dbReference type="Gene3D" id="3.40.190.10">
    <property type="entry name" value="Periplasmic binding protein-like II"/>
    <property type="match status" value="2"/>
</dbReference>
<evidence type="ECO:0000256" key="4">
    <source>
        <dbReference type="ARBA" id="ARBA00023163"/>
    </source>
</evidence>
<dbReference type="PANTHER" id="PTHR30537:SF74">
    <property type="entry name" value="HTH-TYPE TRANSCRIPTIONAL REGULATOR TRPI"/>
    <property type="match status" value="1"/>
</dbReference>
<dbReference type="GO" id="GO:0043565">
    <property type="term" value="F:sequence-specific DNA binding"/>
    <property type="evidence" value="ECO:0007669"/>
    <property type="project" value="TreeGrafter"/>
</dbReference>
<dbReference type="InterPro" id="IPR005119">
    <property type="entry name" value="LysR_subst-bd"/>
</dbReference>
<evidence type="ECO:0000256" key="2">
    <source>
        <dbReference type="ARBA" id="ARBA00023015"/>
    </source>
</evidence>
<dbReference type="InterPro" id="IPR036388">
    <property type="entry name" value="WH-like_DNA-bd_sf"/>
</dbReference>
<dbReference type="PANTHER" id="PTHR30537">
    <property type="entry name" value="HTH-TYPE TRANSCRIPTIONAL REGULATOR"/>
    <property type="match status" value="1"/>
</dbReference>
<keyword evidence="4" id="KW-0804">Transcription</keyword>
<keyword evidence="7" id="KW-1185">Reference proteome</keyword>
<gene>
    <name evidence="6" type="ORF">GTW51_05945</name>
</gene>
<organism evidence="6 7">
    <name type="scientific">Aurantimonas aggregata</name>
    <dbReference type="NCBI Taxonomy" id="2047720"/>
    <lineage>
        <taxon>Bacteria</taxon>
        <taxon>Pseudomonadati</taxon>
        <taxon>Pseudomonadota</taxon>
        <taxon>Alphaproteobacteria</taxon>
        <taxon>Hyphomicrobiales</taxon>
        <taxon>Aurantimonadaceae</taxon>
        <taxon>Aurantimonas</taxon>
    </lineage>
</organism>
<evidence type="ECO:0000259" key="5">
    <source>
        <dbReference type="PROSITE" id="PS50931"/>
    </source>
</evidence>
<feature type="domain" description="HTH lysR-type" evidence="5">
    <location>
        <begin position="7"/>
        <end position="64"/>
    </location>
</feature>
<evidence type="ECO:0000313" key="6">
    <source>
        <dbReference type="EMBL" id="NDV86241.1"/>
    </source>
</evidence>
<dbReference type="SUPFAM" id="SSF53850">
    <property type="entry name" value="Periplasmic binding protein-like II"/>
    <property type="match status" value="1"/>
</dbReference>
<evidence type="ECO:0000256" key="1">
    <source>
        <dbReference type="ARBA" id="ARBA00009437"/>
    </source>
</evidence>
<dbReference type="InterPro" id="IPR000847">
    <property type="entry name" value="LysR_HTH_N"/>
</dbReference>
<sequence>MSGRSMPPLAAVRVFEAAARHLSFTRAGEELGMSQAAVSYQIKLIEERVGLKLFLRRPRGLVLTEAGERLRPVLTEAFDMIAAGFGQIMADDNALLHLSVVPTFSAAWLAPRIGFFQMQHPKIGVRMDSTREIVDFRRDAVDIAIRAGRGPWPGLVQHRLFATGFTPILSPKLLERLGPLKDPADLLEAPLLDPHDLWWPLWFAAAGVSGFDATQRPFSDMGDQHVVARAAIAGHGVAILTPVFHEEALRDGRLVQPFELVADEEHFYWLCYAEPRRNVPKIRAFREWLLAEMTASPSPMTGFGARPEGAA</sequence>